<evidence type="ECO:0000313" key="7">
    <source>
        <dbReference type="Proteomes" id="UP000799291"/>
    </source>
</evidence>
<dbReference type="SUPFAM" id="SSF55347">
    <property type="entry name" value="Glyceraldehyde-3-phosphate dehydrogenase-like, C-terminal domain"/>
    <property type="match status" value="1"/>
</dbReference>
<dbReference type="Proteomes" id="UP000799291">
    <property type="component" value="Unassembled WGS sequence"/>
</dbReference>
<dbReference type="OrthoDB" id="10059875at2759"/>
<keyword evidence="7" id="KW-1185">Reference proteome</keyword>
<evidence type="ECO:0000259" key="5">
    <source>
        <dbReference type="Pfam" id="PF16653"/>
    </source>
</evidence>
<organism evidence="6 7">
    <name type="scientific">Lentithecium fluviatile CBS 122367</name>
    <dbReference type="NCBI Taxonomy" id="1168545"/>
    <lineage>
        <taxon>Eukaryota</taxon>
        <taxon>Fungi</taxon>
        <taxon>Dikarya</taxon>
        <taxon>Ascomycota</taxon>
        <taxon>Pezizomycotina</taxon>
        <taxon>Dothideomycetes</taxon>
        <taxon>Pleosporomycetidae</taxon>
        <taxon>Pleosporales</taxon>
        <taxon>Massarineae</taxon>
        <taxon>Lentitheciaceae</taxon>
        <taxon>Lentithecium</taxon>
    </lineage>
</organism>
<gene>
    <name evidence="6" type="ORF">K458DRAFT_476143</name>
</gene>
<keyword evidence="1" id="KW-0521">NADP</keyword>
<dbReference type="Gene3D" id="3.30.360.10">
    <property type="entry name" value="Dihydrodipicolinate Reductase, domain 2"/>
    <property type="match status" value="1"/>
</dbReference>
<dbReference type="Gene3D" id="1.10.1870.10">
    <property type="entry name" value="Domain 3, Saccharopine reductase"/>
    <property type="match status" value="1"/>
</dbReference>
<dbReference type="InterPro" id="IPR032095">
    <property type="entry name" value="Sacchrp_dh-like_C"/>
</dbReference>
<feature type="domain" description="Saccharopine dehydrogenase-like C-terminal" evidence="5">
    <location>
        <begin position="96"/>
        <end position="320"/>
    </location>
</feature>
<evidence type="ECO:0000256" key="4">
    <source>
        <dbReference type="SAM" id="SignalP"/>
    </source>
</evidence>
<evidence type="ECO:0000256" key="3">
    <source>
        <dbReference type="ARBA" id="ARBA00023154"/>
    </source>
</evidence>
<keyword evidence="3" id="KW-0457">Lysine biosynthesis</keyword>
<dbReference type="InterPro" id="IPR036291">
    <property type="entry name" value="NAD(P)-bd_dom_sf"/>
</dbReference>
<evidence type="ECO:0000313" key="6">
    <source>
        <dbReference type="EMBL" id="KAF2687234.1"/>
    </source>
</evidence>
<protein>
    <submittedName>
        <fullName evidence="6">Saccharopine dehydrogenase</fullName>
    </submittedName>
</protein>
<dbReference type="GO" id="GO:0004753">
    <property type="term" value="F:saccharopine dehydrogenase activity"/>
    <property type="evidence" value="ECO:0007669"/>
    <property type="project" value="TreeGrafter"/>
</dbReference>
<dbReference type="PANTHER" id="PTHR11133">
    <property type="entry name" value="SACCHAROPINE DEHYDROGENASE"/>
    <property type="match status" value="1"/>
</dbReference>
<dbReference type="GO" id="GO:0005737">
    <property type="term" value="C:cytoplasm"/>
    <property type="evidence" value="ECO:0007669"/>
    <property type="project" value="TreeGrafter"/>
</dbReference>
<reference evidence="6" key="1">
    <citation type="journal article" date="2020" name="Stud. Mycol.">
        <title>101 Dothideomycetes genomes: a test case for predicting lifestyles and emergence of pathogens.</title>
        <authorList>
            <person name="Haridas S."/>
            <person name="Albert R."/>
            <person name="Binder M."/>
            <person name="Bloem J."/>
            <person name="Labutti K."/>
            <person name="Salamov A."/>
            <person name="Andreopoulos B."/>
            <person name="Baker S."/>
            <person name="Barry K."/>
            <person name="Bills G."/>
            <person name="Bluhm B."/>
            <person name="Cannon C."/>
            <person name="Castanera R."/>
            <person name="Culley D."/>
            <person name="Daum C."/>
            <person name="Ezra D."/>
            <person name="Gonzalez J."/>
            <person name="Henrissat B."/>
            <person name="Kuo A."/>
            <person name="Liang C."/>
            <person name="Lipzen A."/>
            <person name="Lutzoni F."/>
            <person name="Magnuson J."/>
            <person name="Mondo S."/>
            <person name="Nolan M."/>
            <person name="Ohm R."/>
            <person name="Pangilinan J."/>
            <person name="Park H.-J."/>
            <person name="Ramirez L."/>
            <person name="Alfaro M."/>
            <person name="Sun H."/>
            <person name="Tritt A."/>
            <person name="Yoshinaga Y."/>
            <person name="Zwiers L.-H."/>
            <person name="Turgeon B."/>
            <person name="Goodwin S."/>
            <person name="Spatafora J."/>
            <person name="Crous P."/>
            <person name="Grigoriev I."/>
        </authorList>
    </citation>
    <scope>NUCLEOTIDE SEQUENCE</scope>
    <source>
        <strain evidence="6">CBS 122367</strain>
    </source>
</reference>
<feature type="chain" id="PRO_5026109532" evidence="4">
    <location>
        <begin position="18"/>
        <end position="320"/>
    </location>
</feature>
<dbReference type="EMBL" id="MU005575">
    <property type="protein sequence ID" value="KAF2687234.1"/>
    <property type="molecule type" value="Genomic_DNA"/>
</dbReference>
<dbReference type="AlphaFoldDB" id="A0A6G1J9K0"/>
<keyword evidence="2" id="KW-0560">Oxidoreductase</keyword>
<keyword evidence="4" id="KW-0732">Signal</keyword>
<name>A0A6G1J9K0_9PLEO</name>
<dbReference type="Pfam" id="PF16653">
    <property type="entry name" value="Sacchrp_dh_C"/>
    <property type="match status" value="1"/>
</dbReference>
<proteinExistence type="predicted"/>
<dbReference type="PANTHER" id="PTHR11133:SF22">
    <property type="entry name" value="ALPHA-AMINOADIPIC SEMIALDEHYDE SYNTHASE, MITOCHONDRIAL"/>
    <property type="match status" value="1"/>
</dbReference>
<evidence type="ECO:0000256" key="1">
    <source>
        <dbReference type="ARBA" id="ARBA00022857"/>
    </source>
</evidence>
<feature type="signal peptide" evidence="4">
    <location>
        <begin position="1"/>
        <end position="17"/>
    </location>
</feature>
<dbReference type="FunFam" id="3.30.360.10:FF:000008">
    <property type="entry name" value="Alpha-aminoadipic semialdehyde synthase, mitochondrial"/>
    <property type="match status" value="1"/>
</dbReference>
<dbReference type="SUPFAM" id="SSF51735">
    <property type="entry name" value="NAD(P)-binding Rossmann-fold domains"/>
    <property type="match status" value="1"/>
</dbReference>
<evidence type="ECO:0000256" key="2">
    <source>
        <dbReference type="ARBA" id="ARBA00023002"/>
    </source>
</evidence>
<dbReference type="Gene3D" id="3.40.50.720">
    <property type="entry name" value="NAD(P)-binding Rossmann-like Domain"/>
    <property type="match status" value="1"/>
</dbReference>
<accession>A0A6G1J9K0</accession>
<dbReference type="GO" id="GO:0019878">
    <property type="term" value="P:lysine biosynthetic process via aminoadipic acid"/>
    <property type="evidence" value="ECO:0007669"/>
    <property type="project" value="TreeGrafter"/>
</dbReference>
<sequence length="320" mass="35386">MASVRLMKILMLGSGMVAPPCLECLSRNPRNRITLACRALAKAEELAAKFPDIPVIRSAINSGIDVVTTSYVSDAMRELDEEAKRAGIVVLNEVVVDPSVDHLYVIKKIEEVHAKGGKVLEFYSYCGGLPAPDCADNTLGFKFSWSLRGALLSQRNSARFLKKGSIEEISPQNLMASAVPYYIVDGYDFVVYPNRNSVPFREFYDVLETHTVIRGSLRYKGNSAFDKQEWLKDGMTWAEIQQKAIGASGTDEDTLESKVKEVARFPSASEGERIIAGLKWMGILFSEKGTIVEGNVLDTLCVQLEKLMSFGPGERDLVML</sequence>
<dbReference type="InterPro" id="IPR051168">
    <property type="entry name" value="AASS"/>
</dbReference>
<keyword evidence="3" id="KW-0028">Amino-acid biosynthesis</keyword>